<evidence type="ECO:0000256" key="1">
    <source>
        <dbReference type="SAM" id="MobiDB-lite"/>
    </source>
</evidence>
<dbReference type="EMBL" id="MPUH01000075">
    <property type="protein sequence ID" value="OMJ91721.1"/>
    <property type="molecule type" value="Genomic_DNA"/>
</dbReference>
<organism evidence="2 3">
    <name type="scientific">Stentor coeruleus</name>
    <dbReference type="NCBI Taxonomy" id="5963"/>
    <lineage>
        <taxon>Eukaryota</taxon>
        <taxon>Sar</taxon>
        <taxon>Alveolata</taxon>
        <taxon>Ciliophora</taxon>
        <taxon>Postciliodesmatophora</taxon>
        <taxon>Heterotrichea</taxon>
        <taxon>Heterotrichida</taxon>
        <taxon>Stentoridae</taxon>
        <taxon>Stentor</taxon>
    </lineage>
</organism>
<evidence type="ECO:0000313" key="2">
    <source>
        <dbReference type="EMBL" id="OMJ91721.1"/>
    </source>
</evidence>
<protein>
    <submittedName>
        <fullName evidence="2">Uncharacterized protein</fullName>
    </submittedName>
</protein>
<sequence length="152" mass="17356">MQNHNSPEEQQNAQTKLIIFKSLPPSSKDSPRCMLRIPENAAVDLLQAPQTTFPSIHKAHSATNSPFSLTPRIAKDKNFEFPDVITRDREARRTPDSQKSNSKNERRMKKHSSDKRISINILDLPEINKSPIRVQSEPDHEYQGVIAFQSLK</sequence>
<proteinExistence type="predicted"/>
<dbReference type="AlphaFoldDB" id="A0A1R2CRU8"/>
<accession>A0A1R2CRU8</accession>
<reference evidence="2 3" key="1">
    <citation type="submission" date="2016-11" db="EMBL/GenBank/DDBJ databases">
        <title>The macronuclear genome of Stentor coeruleus: a giant cell with tiny introns.</title>
        <authorList>
            <person name="Slabodnick M."/>
            <person name="Ruby J.G."/>
            <person name="Reiff S.B."/>
            <person name="Swart E.C."/>
            <person name="Gosai S."/>
            <person name="Prabakaran S."/>
            <person name="Witkowska E."/>
            <person name="Larue G.E."/>
            <person name="Fisher S."/>
            <person name="Freeman R.M."/>
            <person name="Gunawardena J."/>
            <person name="Chu W."/>
            <person name="Stover N.A."/>
            <person name="Gregory B.D."/>
            <person name="Nowacki M."/>
            <person name="Derisi J."/>
            <person name="Roy S.W."/>
            <person name="Marshall W.F."/>
            <person name="Sood P."/>
        </authorList>
    </citation>
    <scope>NUCLEOTIDE SEQUENCE [LARGE SCALE GENOMIC DNA]</scope>
    <source>
        <strain evidence="2">WM001</strain>
    </source>
</reference>
<name>A0A1R2CRU8_9CILI</name>
<feature type="compositionally biased region" description="Basic and acidic residues" evidence="1">
    <location>
        <begin position="81"/>
        <end position="96"/>
    </location>
</feature>
<dbReference type="Proteomes" id="UP000187209">
    <property type="component" value="Unassembled WGS sequence"/>
</dbReference>
<feature type="region of interest" description="Disordered" evidence="1">
    <location>
        <begin position="81"/>
        <end position="120"/>
    </location>
</feature>
<evidence type="ECO:0000313" key="3">
    <source>
        <dbReference type="Proteomes" id="UP000187209"/>
    </source>
</evidence>
<comment type="caution">
    <text evidence="2">The sequence shown here is derived from an EMBL/GenBank/DDBJ whole genome shotgun (WGS) entry which is preliminary data.</text>
</comment>
<keyword evidence="3" id="KW-1185">Reference proteome</keyword>
<gene>
    <name evidence="2" type="ORF">SteCoe_5616</name>
</gene>